<keyword evidence="1" id="KW-0472">Membrane</keyword>
<evidence type="ECO:0000256" key="1">
    <source>
        <dbReference type="SAM" id="Phobius"/>
    </source>
</evidence>
<proteinExistence type="predicted"/>
<dbReference type="Proteomes" id="UP000036681">
    <property type="component" value="Unplaced"/>
</dbReference>
<accession>A0A0M3IAW7</accession>
<keyword evidence="1" id="KW-1133">Transmembrane helix</keyword>
<keyword evidence="2" id="KW-1185">Reference proteome</keyword>
<keyword evidence="1" id="KW-0812">Transmembrane</keyword>
<dbReference type="AlphaFoldDB" id="A0A0M3IAW7"/>
<sequence>MQLTVRIPTTGFALQFYLNLPEQLCTLISFVGWHLIIITHSLNALICVNRFTAIGWPTRYKNLCLQLAIYGGLRFIRSFLLASSVIVVDVYMLSNTWILICVSRDVRNELRGVICGKRERVISLRKKRIVRSDPSIPLT</sequence>
<evidence type="ECO:0000313" key="3">
    <source>
        <dbReference type="WBParaSite" id="ALUE_0001477401-mRNA-1"/>
    </source>
</evidence>
<reference evidence="3" key="1">
    <citation type="submission" date="2017-02" db="UniProtKB">
        <authorList>
            <consortium name="WormBaseParasite"/>
        </authorList>
    </citation>
    <scope>IDENTIFICATION</scope>
</reference>
<dbReference type="WBParaSite" id="ALUE_0001477401-mRNA-1">
    <property type="protein sequence ID" value="ALUE_0001477401-mRNA-1"/>
    <property type="gene ID" value="ALUE_0001477401"/>
</dbReference>
<protein>
    <submittedName>
        <fullName evidence="3">G_PROTEIN_RECEP_F1_2 domain-containing protein</fullName>
    </submittedName>
</protein>
<name>A0A0M3IAW7_ASCLU</name>
<evidence type="ECO:0000313" key="2">
    <source>
        <dbReference type="Proteomes" id="UP000036681"/>
    </source>
</evidence>
<feature type="transmembrane region" description="Helical" evidence="1">
    <location>
        <begin position="82"/>
        <end position="102"/>
    </location>
</feature>
<organism evidence="2 3">
    <name type="scientific">Ascaris lumbricoides</name>
    <name type="common">Giant roundworm</name>
    <dbReference type="NCBI Taxonomy" id="6252"/>
    <lineage>
        <taxon>Eukaryota</taxon>
        <taxon>Metazoa</taxon>
        <taxon>Ecdysozoa</taxon>
        <taxon>Nematoda</taxon>
        <taxon>Chromadorea</taxon>
        <taxon>Rhabditida</taxon>
        <taxon>Spirurina</taxon>
        <taxon>Ascaridomorpha</taxon>
        <taxon>Ascaridoidea</taxon>
        <taxon>Ascarididae</taxon>
        <taxon>Ascaris</taxon>
    </lineage>
</organism>